<feature type="region of interest" description="Disordered" evidence="1">
    <location>
        <begin position="285"/>
        <end position="307"/>
    </location>
</feature>
<comment type="caution">
    <text evidence="3">The sequence shown here is derived from an EMBL/GenBank/DDBJ whole genome shotgun (WGS) entry which is preliminary data.</text>
</comment>
<dbReference type="InterPro" id="IPR001959">
    <property type="entry name" value="Transposase"/>
</dbReference>
<dbReference type="NCBIfam" id="NF038280">
    <property type="entry name" value="IS607_TnpB"/>
    <property type="match status" value="1"/>
</dbReference>
<feature type="region of interest" description="Disordered" evidence="1">
    <location>
        <begin position="1"/>
        <end position="30"/>
    </location>
</feature>
<feature type="region of interest" description="Disordered" evidence="1">
    <location>
        <begin position="144"/>
        <end position="165"/>
    </location>
</feature>
<evidence type="ECO:0000256" key="1">
    <source>
        <dbReference type="SAM" id="MobiDB-lite"/>
    </source>
</evidence>
<reference evidence="3 4" key="1">
    <citation type="submission" date="2020-08" db="EMBL/GenBank/DDBJ databases">
        <title>Sequencing the genomes of 1000 actinobacteria strains.</title>
        <authorList>
            <person name="Klenk H.-P."/>
        </authorList>
    </citation>
    <scope>NUCLEOTIDE SEQUENCE [LARGE SCALE GENOMIC DNA]</scope>
    <source>
        <strain evidence="3 4">DSM 44598</strain>
    </source>
</reference>
<dbReference type="EMBL" id="JACHDO010000001">
    <property type="protein sequence ID" value="MBB5495070.1"/>
    <property type="molecule type" value="Genomic_DNA"/>
</dbReference>
<feature type="domain" description="Probable transposase IS891/IS1136/IS1341" evidence="2">
    <location>
        <begin position="231"/>
        <end position="345"/>
    </location>
</feature>
<dbReference type="InterPro" id="IPR053470">
    <property type="entry name" value="RNA-guided_DNA_endonuclease"/>
</dbReference>
<proteinExistence type="predicted"/>
<evidence type="ECO:0000313" key="4">
    <source>
        <dbReference type="Proteomes" id="UP000579647"/>
    </source>
</evidence>
<dbReference type="RefSeq" id="WP_312894022.1">
    <property type="nucleotide sequence ID" value="NZ_BAAAKM010000128.1"/>
</dbReference>
<sequence>MNTAIEPHTGPQTGPEREEKQKKRVKRGFEPRPGHVVQAFVFALDPGARTEQRLRSHCGAARAAYDWAISHVPASWEQRKAETSYGIAEDALTPWRSWSLPSLCKAFNATKHTDPRFAGWWTDNSKEAYNTGLAHAAAAFDAYTQSKRGERQGPRMGQPRRKSKHRSLLACRFTTGAIRLEEDRRHVVLPVVGRIRTHENTRKLHRRLANGTARILSATVSHRRGRCQVSFQVEIARTTRTPSRPQTVAGVDLGIKSLAVVADSEGGVRHVANPRHLNGELKHLRQASRRVSRRRGPDRRTGQAPSRRWVKANTERNRVHHRVANLREDAIHQLTTSLAREYGMMLLQFGRHL</sequence>
<accession>A0A840WDI4</accession>
<dbReference type="Pfam" id="PF01385">
    <property type="entry name" value="OrfB_IS605"/>
    <property type="match status" value="1"/>
</dbReference>
<evidence type="ECO:0000259" key="2">
    <source>
        <dbReference type="Pfam" id="PF01385"/>
    </source>
</evidence>
<organism evidence="3 4">
    <name type="scientific">Nocardiopsis metallicus</name>
    <dbReference type="NCBI Taxonomy" id="179819"/>
    <lineage>
        <taxon>Bacteria</taxon>
        <taxon>Bacillati</taxon>
        <taxon>Actinomycetota</taxon>
        <taxon>Actinomycetes</taxon>
        <taxon>Streptosporangiales</taxon>
        <taxon>Nocardiopsidaceae</taxon>
        <taxon>Nocardiopsis</taxon>
    </lineage>
</organism>
<dbReference type="AlphaFoldDB" id="A0A840WDI4"/>
<gene>
    <name evidence="3" type="ORF">HNR07_006207</name>
</gene>
<dbReference type="NCBIfam" id="NF040570">
    <property type="entry name" value="guided_TnpB"/>
    <property type="match status" value="1"/>
</dbReference>
<feature type="compositionally biased region" description="Basic and acidic residues" evidence="1">
    <location>
        <begin position="15"/>
        <end position="30"/>
    </location>
</feature>
<keyword evidence="4" id="KW-1185">Reference proteome</keyword>
<evidence type="ECO:0000313" key="3">
    <source>
        <dbReference type="EMBL" id="MBB5495070.1"/>
    </source>
</evidence>
<protein>
    <submittedName>
        <fullName evidence="3">Putative transposase</fullName>
    </submittedName>
</protein>
<feature type="compositionally biased region" description="Basic residues" evidence="1">
    <location>
        <begin position="285"/>
        <end position="297"/>
    </location>
</feature>
<name>A0A840WDI4_9ACTN</name>
<dbReference type="Proteomes" id="UP000579647">
    <property type="component" value="Unassembled WGS sequence"/>
</dbReference>